<feature type="domain" description="KIB1-4 beta-propeller" evidence="1">
    <location>
        <begin position="270"/>
        <end position="556"/>
    </location>
</feature>
<organism evidence="2 3">
    <name type="scientific">Miscanthus lutarioriparius</name>
    <dbReference type="NCBI Taxonomy" id="422564"/>
    <lineage>
        <taxon>Eukaryota</taxon>
        <taxon>Viridiplantae</taxon>
        <taxon>Streptophyta</taxon>
        <taxon>Embryophyta</taxon>
        <taxon>Tracheophyta</taxon>
        <taxon>Spermatophyta</taxon>
        <taxon>Magnoliopsida</taxon>
        <taxon>Liliopsida</taxon>
        <taxon>Poales</taxon>
        <taxon>Poaceae</taxon>
        <taxon>PACMAD clade</taxon>
        <taxon>Panicoideae</taxon>
        <taxon>Andropogonodae</taxon>
        <taxon>Andropogoneae</taxon>
        <taxon>Saccharinae</taxon>
        <taxon>Miscanthus</taxon>
    </lineage>
</organism>
<dbReference type="InterPro" id="IPR036047">
    <property type="entry name" value="F-box-like_dom_sf"/>
</dbReference>
<gene>
    <name evidence="2" type="ORF">NCGR_LOCUS61805</name>
</gene>
<reference evidence="2" key="1">
    <citation type="submission" date="2020-10" db="EMBL/GenBank/DDBJ databases">
        <authorList>
            <person name="Han B."/>
            <person name="Lu T."/>
            <person name="Zhao Q."/>
            <person name="Huang X."/>
            <person name="Zhao Y."/>
        </authorList>
    </citation>
    <scope>NUCLEOTIDE SEQUENCE</scope>
</reference>
<sequence>MDGRRQHAERGERRRVARADTACGLVGARRAAWRCCDASATARASSAAGGARKAAVWWRSRGRTRMRRTGEGHYVAEFGDRIEGEDDEVAVEAAGNLVKLSELGNLPSPFKNGTELYRGKKTMKKIEITPEITNLFFQNRQDATRNRRRRGHAGGAAVAGGCSEGEGQSAKVGGGLLDNAREILLDIALPRDDTNVHKPQGEAALFMMEAQSSSWPDLQPELLGLVLMRLPSLADRVRLRAVCRPWCSNALLQLLPPPLPWLTLLDGTFLTIPDGKIIRMLGSDDARCCGSANDWLFFVHHDGGCSVMNPFSKATRNLPKLDIKWFNASSSYNSYFTKLAVPSPMESSPGSLVAALILGSGRTIRIFQQSIGTYLAIESNLGRFNHLSDIAFFNGKLYGVDLRCELSIFEITYGLDSEPTISSVKCITRPTKRLALPQPLPHGKLYMQMSYLVECCGRLLMVIRMVQWDCALSHGPSQGDRTVAFEVFEADWSTKPGQWRFVSKLGGQALFVGKHCSKSFPAGGCTGIQEDCIHFMCDYCPAGLAVDPLRDSGVYNMRNGIITPLLSETAITPQHSGGQGHPTWIFPRDAM</sequence>
<dbReference type="PANTHER" id="PTHR33110:SF138">
    <property type="entry name" value="DUF295 DOMAIN-CONTAINING PROTEIN"/>
    <property type="match status" value="1"/>
</dbReference>
<evidence type="ECO:0000259" key="1">
    <source>
        <dbReference type="Pfam" id="PF03478"/>
    </source>
</evidence>
<evidence type="ECO:0000313" key="2">
    <source>
        <dbReference type="EMBL" id="CAD6337707.1"/>
    </source>
</evidence>
<name>A0A811SAW4_9POAL</name>
<proteinExistence type="predicted"/>
<dbReference type="EMBL" id="CAJGYO010000018">
    <property type="protein sequence ID" value="CAD6337707.1"/>
    <property type="molecule type" value="Genomic_DNA"/>
</dbReference>
<dbReference type="AlphaFoldDB" id="A0A811SAW4"/>
<dbReference type="InterPro" id="IPR005174">
    <property type="entry name" value="KIB1-4_b-propeller"/>
</dbReference>
<accession>A0A811SAW4</accession>
<dbReference type="Pfam" id="PF03478">
    <property type="entry name" value="Beta-prop_KIB1-4"/>
    <property type="match status" value="1"/>
</dbReference>
<keyword evidence="3" id="KW-1185">Reference proteome</keyword>
<evidence type="ECO:0000313" key="3">
    <source>
        <dbReference type="Proteomes" id="UP000604825"/>
    </source>
</evidence>
<dbReference type="Proteomes" id="UP000604825">
    <property type="component" value="Unassembled WGS sequence"/>
</dbReference>
<protein>
    <recommendedName>
        <fullName evidence="1">KIB1-4 beta-propeller domain-containing protein</fullName>
    </recommendedName>
</protein>
<dbReference type="OrthoDB" id="642536at2759"/>
<dbReference type="PANTHER" id="PTHR33110">
    <property type="entry name" value="F-BOX/KELCH-REPEAT PROTEIN-RELATED"/>
    <property type="match status" value="1"/>
</dbReference>
<dbReference type="SUPFAM" id="SSF81383">
    <property type="entry name" value="F-box domain"/>
    <property type="match status" value="1"/>
</dbReference>
<comment type="caution">
    <text evidence="2">The sequence shown here is derived from an EMBL/GenBank/DDBJ whole genome shotgun (WGS) entry which is preliminary data.</text>
</comment>